<keyword evidence="3 6" id="KW-0812">Transmembrane</keyword>
<sequence length="307" mass="30656">LLHAALGVVGLAALVALIRHVGAAEMLDAVARAAPLLPLLAALEAARVGCETLATGALCPRRSVPPAELLRIHVVSYPVMALMPAGRATGEAVKAALLSPHVGAPRAAAIAVANQSLALLSASPLSLLAALAIWRIGGGASPLALGVLAHAALLAASGLGVAYAARQRAAFAWFARRFARVGHATAAFQEAVRERPPVPARPFAAHVASRALQAAEYAVLLAAVGAEGGPLRALAAYGVGAAGTALGDLIPAQIGATDGAFALAAPLLGLTASSAIAISVLVHLLQATFALVGIAATLAWRRGHPRP</sequence>
<name>A0A150QHZ4_SORCE</name>
<evidence type="ECO:0000256" key="1">
    <source>
        <dbReference type="ARBA" id="ARBA00004651"/>
    </source>
</evidence>
<keyword evidence="5 6" id="KW-0472">Membrane</keyword>
<evidence type="ECO:0000256" key="2">
    <source>
        <dbReference type="ARBA" id="ARBA00022475"/>
    </source>
</evidence>
<evidence type="ECO:0000256" key="6">
    <source>
        <dbReference type="SAM" id="Phobius"/>
    </source>
</evidence>
<gene>
    <name evidence="7" type="ORF">BE15_26600</name>
</gene>
<dbReference type="Proteomes" id="UP000075260">
    <property type="component" value="Unassembled WGS sequence"/>
</dbReference>
<dbReference type="RefSeq" id="WP_061609748.1">
    <property type="nucleotide sequence ID" value="NZ_JEMA01000639.1"/>
</dbReference>
<dbReference type="Pfam" id="PF03706">
    <property type="entry name" value="LPG_synthase_TM"/>
    <property type="match status" value="1"/>
</dbReference>
<protein>
    <submittedName>
        <fullName evidence="7">Uncharacterized protein</fullName>
    </submittedName>
</protein>
<keyword evidence="4 6" id="KW-1133">Transmembrane helix</keyword>
<dbReference type="AlphaFoldDB" id="A0A150QHZ4"/>
<comment type="caution">
    <text evidence="7">The sequence shown here is derived from an EMBL/GenBank/DDBJ whole genome shotgun (WGS) entry which is preliminary data.</text>
</comment>
<feature type="transmembrane region" description="Helical" evidence="6">
    <location>
        <begin position="143"/>
        <end position="165"/>
    </location>
</feature>
<accession>A0A150QHZ4</accession>
<evidence type="ECO:0000256" key="4">
    <source>
        <dbReference type="ARBA" id="ARBA00022989"/>
    </source>
</evidence>
<proteinExistence type="predicted"/>
<evidence type="ECO:0000256" key="5">
    <source>
        <dbReference type="ARBA" id="ARBA00023136"/>
    </source>
</evidence>
<evidence type="ECO:0000313" key="7">
    <source>
        <dbReference type="EMBL" id="KYF67574.1"/>
    </source>
</evidence>
<keyword evidence="2" id="KW-1003">Cell membrane</keyword>
<dbReference type="OrthoDB" id="5518673at2"/>
<dbReference type="InterPro" id="IPR022791">
    <property type="entry name" value="L-PG_synthase/AglD"/>
</dbReference>
<feature type="non-terminal residue" evidence="7">
    <location>
        <position position="1"/>
    </location>
</feature>
<dbReference type="GO" id="GO:0005886">
    <property type="term" value="C:plasma membrane"/>
    <property type="evidence" value="ECO:0007669"/>
    <property type="project" value="UniProtKB-SubCell"/>
</dbReference>
<dbReference type="EMBL" id="JEMA01000639">
    <property type="protein sequence ID" value="KYF67574.1"/>
    <property type="molecule type" value="Genomic_DNA"/>
</dbReference>
<feature type="transmembrane region" description="Helical" evidence="6">
    <location>
        <begin position="276"/>
        <end position="300"/>
    </location>
</feature>
<reference evidence="7 8" key="1">
    <citation type="submission" date="2014-02" db="EMBL/GenBank/DDBJ databases">
        <title>The small core and large imbalanced accessory genome model reveals a collaborative survival strategy of Sorangium cellulosum strains in nature.</title>
        <authorList>
            <person name="Han K."/>
            <person name="Peng R."/>
            <person name="Blom J."/>
            <person name="Li Y.-Z."/>
        </authorList>
    </citation>
    <scope>NUCLEOTIDE SEQUENCE [LARGE SCALE GENOMIC DNA]</scope>
    <source>
        <strain evidence="7 8">So0008-312</strain>
    </source>
</reference>
<evidence type="ECO:0000256" key="3">
    <source>
        <dbReference type="ARBA" id="ARBA00022692"/>
    </source>
</evidence>
<organism evidence="7 8">
    <name type="scientific">Sorangium cellulosum</name>
    <name type="common">Polyangium cellulosum</name>
    <dbReference type="NCBI Taxonomy" id="56"/>
    <lineage>
        <taxon>Bacteria</taxon>
        <taxon>Pseudomonadati</taxon>
        <taxon>Myxococcota</taxon>
        <taxon>Polyangia</taxon>
        <taxon>Polyangiales</taxon>
        <taxon>Polyangiaceae</taxon>
        <taxon>Sorangium</taxon>
    </lineage>
</organism>
<feature type="transmembrane region" description="Helical" evidence="6">
    <location>
        <begin position="107"/>
        <end position="131"/>
    </location>
</feature>
<evidence type="ECO:0000313" key="8">
    <source>
        <dbReference type="Proteomes" id="UP000075260"/>
    </source>
</evidence>
<comment type="subcellular location">
    <subcellularLocation>
        <location evidence="1">Cell membrane</location>
        <topology evidence="1">Multi-pass membrane protein</topology>
    </subcellularLocation>
</comment>